<dbReference type="SUPFAM" id="SSF46689">
    <property type="entry name" value="Homeodomain-like"/>
    <property type="match status" value="1"/>
</dbReference>
<dbReference type="PhylomeDB" id="Q8EQQ7"/>
<dbReference type="Proteomes" id="UP000000822">
    <property type="component" value="Chromosome"/>
</dbReference>
<proteinExistence type="predicted"/>
<dbReference type="InterPro" id="IPR009057">
    <property type="entry name" value="Homeodomain-like_sf"/>
</dbReference>
<dbReference type="AlphaFoldDB" id="Q8EQQ7"/>
<dbReference type="STRING" id="221109.gene:10733877"/>
<accession>Q8EQQ7</accession>
<organism evidence="1 2">
    <name type="scientific">Oceanobacillus iheyensis (strain DSM 14371 / CIP 107618 / JCM 11309 / KCTC 3954 / HTE831)</name>
    <dbReference type="NCBI Taxonomy" id="221109"/>
    <lineage>
        <taxon>Bacteria</taxon>
        <taxon>Bacillati</taxon>
        <taxon>Bacillota</taxon>
        <taxon>Bacilli</taxon>
        <taxon>Bacillales</taxon>
        <taxon>Bacillaceae</taxon>
        <taxon>Oceanobacillus</taxon>
    </lineage>
</organism>
<keyword evidence="2" id="KW-1185">Reference proteome</keyword>
<protein>
    <submittedName>
        <fullName evidence="1">Transposase in Marinococcus halophilus</fullName>
    </submittedName>
</protein>
<dbReference type="eggNOG" id="COG2963">
    <property type="taxonomic scope" value="Bacteria"/>
</dbReference>
<dbReference type="HOGENOM" id="CLU_161842_0_0_9"/>
<evidence type="ECO:0000313" key="2">
    <source>
        <dbReference type="Proteomes" id="UP000000822"/>
    </source>
</evidence>
<dbReference type="KEGG" id="oih:OB1637"/>
<evidence type="ECO:0000313" key="1">
    <source>
        <dbReference type="EMBL" id="BAC13593.1"/>
    </source>
</evidence>
<reference evidence="1 2" key="2">
    <citation type="journal article" date="2002" name="Nucleic Acids Res.">
        <title>Genome sequence of Oceanobacillus iheyensis isolated from the Iheya Ridge and its unexpected adaptive capabilities to extreme environments.</title>
        <authorList>
            <person name="Takami H."/>
            <person name="Takaki Y."/>
            <person name="Uchiyama I."/>
        </authorList>
    </citation>
    <scope>NUCLEOTIDE SEQUENCE [LARGE SCALE GENOMIC DNA]</scope>
    <source>
        <strain evidence="2">DSM 14371 / CIP 107618 / JCM 11309 / KCTC 3954 / HTE831</strain>
    </source>
</reference>
<reference evidence="1 2" key="1">
    <citation type="journal article" date="2001" name="FEMS Microbiol. Lett.">
        <title>Oceanobacillus iheyensis gen. nov., sp. nov., a deep-sea extremely halotolerant and alkaliphilic species isolated from a depth of 1050 m on the Iheya Ridge.</title>
        <authorList>
            <person name="Lu J."/>
            <person name="Nogi Y."/>
            <person name="Takami H."/>
        </authorList>
    </citation>
    <scope>NUCLEOTIDE SEQUENCE [LARGE SCALE GENOMIC DNA]</scope>
    <source>
        <strain evidence="2">DSM 14371 / CIP 107618 / JCM 11309 / KCTC 3954 / HTE831</strain>
    </source>
</reference>
<dbReference type="EMBL" id="BA000028">
    <property type="protein sequence ID" value="BAC13593.1"/>
    <property type="molecule type" value="Genomic_DNA"/>
</dbReference>
<name>Q8EQQ7_OCEIH</name>
<gene>
    <name evidence="1" type="ordered locus">OB1637</name>
</gene>
<sequence>MGERKNVYSEEIKRKVIEMKLSKKYTNKQIMNELGIRNVTQIKVWMKWYRDGEEHRLSQPIGKQYSFGKGPEGLSEIDQLKRQVNHLEIKNQIL</sequence>